<keyword evidence="5" id="KW-0410">Iron transport</keyword>
<keyword evidence="8" id="KW-0408">Iron</keyword>
<dbReference type="PROSITE" id="PS01156">
    <property type="entry name" value="TONB_DEPENDENT_REC_2"/>
    <property type="match status" value="1"/>
</dbReference>
<evidence type="ECO:0000256" key="16">
    <source>
        <dbReference type="RuleBase" id="RU003357"/>
    </source>
</evidence>
<keyword evidence="7 17" id="KW-0732">Signal</keyword>
<keyword evidence="12 20" id="KW-0675">Receptor</keyword>
<feature type="chain" id="PRO_5014227464" evidence="17">
    <location>
        <begin position="27"/>
        <end position="727"/>
    </location>
</feature>
<dbReference type="PANTHER" id="PTHR30069:SF51">
    <property type="entry name" value="FERRIENTEROBACTIN RECEPTOR"/>
    <property type="match status" value="1"/>
</dbReference>
<evidence type="ECO:0000256" key="4">
    <source>
        <dbReference type="ARBA" id="ARBA00022452"/>
    </source>
</evidence>
<dbReference type="Gene3D" id="2.170.130.10">
    <property type="entry name" value="TonB-dependent receptor, plug domain"/>
    <property type="match status" value="1"/>
</dbReference>
<dbReference type="GO" id="GO:0015344">
    <property type="term" value="F:siderophore uptake transmembrane transporter activity"/>
    <property type="evidence" value="ECO:0007669"/>
    <property type="project" value="TreeGrafter"/>
</dbReference>
<evidence type="ECO:0000256" key="1">
    <source>
        <dbReference type="ARBA" id="ARBA00004571"/>
    </source>
</evidence>
<dbReference type="GO" id="GO:0042931">
    <property type="term" value="F:enterobactin transmembrane transporter activity"/>
    <property type="evidence" value="ECO:0007669"/>
    <property type="project" value="TreeGrafter"/>
</dbReference>
<keyword evidence="3 14" id="KW-0813">Transport</keyword>
<keyword evidence="13 14" id="KW-0998">Cell outer membrane</keyword>
<dbReference type="KEGG" id="bgj:AWC36_15895"/>
<evidence type="ECO:0000256" key="15">
    <source>
        <dbReference type="PROSITE-ProRule" id="PRU10144"/>
    </source>
</evidence>
<dbReference type="SUPFAM" id="SSF56935">
    <property type="entry name" value="Porins"/>
    <property type="match status" value="1"/>
</dbReference>
<dbReference type="Gene3D" id="2.40.170.20">
    <property type="entry name" value="TonB-dependent receptor, beta-barrel domain"/>
    <property type="match status" value="1"/>
</dbReference>
<dbReference type="RefSeq" id="WP_048636360.1">
    <property type="nucleotide sequence ID" value="NZ_CGIG01000001.1"/>
</dbReference>
<evidence type="ECO:0000256" key="10">
    <source>
        <dbReference type="ARBA" id="ARBA00023077"/>
    </source>
</evidence>
<protein>
    <submittedName>
        <fullName evidence="20">TonB-dependent receptor Outer membrane receptor for ferrienterochelin and colicins</fullName>
    </submittedName>
</protein>
<dbReference type="InterPro" id="IPR000531">
    <property type="entry name" value="Beta-barrel_TonB"/>
</dbReference>
<keyword evidence="6 14" id="KW-0812">Transmembrane</keyword>
<evidence type="ECO:0000256" key="17">
    <source>
        <dbReference type="SAM" id="SignalP"/>
    </source>
</evidence>
<evidence type="ECO:0000256" key="6">
    <source>
        <dbReference type="ARBA" id="ARBA00022692"/>
    </source>
</evidence>
<reference evidence="22" key="2">
    <citation type="submission" date="2015-01" db="EMBL/GenBank/DDBJ databases">
        <authorList>
            <person name="Paterson Steve"/>
        </authorList>
    </citation>
    <scope>NUCLEOTIDE SEQUENCE [LARGE SCALE GENOMIC DNA]</scope>
    <source>
        <strain evidence="22">OBR1</strain>
    </source>
</reference>
<feature type="domain" description="TonB-dependent receptor-like beta-barrel" evidence="18">
    <location>
        <begin position="277"/>
        <end position="697"/>
    </location>
</feature>
<dbReference type="EMBL" id="MJLX01000074">
    <property type="protein sequence ID" value="RLM17878.1"/>
    <property type="molecule type" value="Genomic_DNA"/>
</dbReference>
<reference evidence="21 23" key="3">
    <citation type="submission" date="2016-09" db="EMBL/GenBank/DDBJ databases">
        <authorList>
            <person name="Doonan J."/>
            <person name="Pachebat J.A."/>
            <person name="Golyshin P.N."/>
            <person name="Denman S."/>
            <person name="Mcdonald J.E."/>
        </authorList>
    </citation>
    <scope>NUCLEOTIDE SEQUENCE [LARGE SCALE GENOMIC DNA]</scope>
    <source>
        <strain evidence="21 23">FRB141</strain>
    </source>
</reference>
<dbReference type="PANTHER" id="PTHR30069">
    <property type="entry name" value="TONB-DEPENDENT OUTER MEMBRANE RECEPTOR"/>
    <property type="match status" value="1"/>
</dbReference>
<dbReference type="InterPro" id="IPR058134">
    <property type="entry name" value="PirA/FepA/PfeA"/>
</dbReference>
<evidence type="ECO:0000313" key="21">
    <source>
        <dbReference type="EMBL" id="RLM17878.1"/>
    </source>
</evidence>
<dbReference type="AlphaFoldDB" id="A0A0G4JRM3"/>
<keyword evidence="11 14" id="KW-0472">Membrane</keyword>
<keyword evidence="22" id="KW-1185">Reference proteome</keyword>
<evidence type="ECO:0000256" key="12">
    <source>
        <dbReference type="ARBA" id="ARBA00023170"/>
    </source>
</evidence>
<feature type="domain" description="TonB-dependent receptor plug" evidence="19">
    <location>
        <begin position="50"/>
        <end position="165"/>
    </location>
</feature>
<reference evidence="20" key="1">
    <citation type="submission" date="2015-01" db="EMBL/GenBank/DDBJ databases">
        <authorList>
            <person name="Xiang T."/>
            <person name="Song Y."/>
            <person name="Huang L."/>
            <person name="Wang B."/>
            <person name="Wu P."/>
        </authorList>
    </citation>
    <scope>NUCLEOTIDE SEQUENCE [LARGE SCALE GENOMIC DNA]</scope>
    <source>
        <strain evidence="20">OBR1</strain>
    </source>
</reference>
<evidence type="ECO:0000256" key="2">
    <source>
        <dbReference type="ARBA" id="ARBA00009810"/>
    </source>
</evidence>
<feature type="short sequence motif" description="TonB C-terminal box" evidence="15">
    <location>
        <begin position="710"/>
        <end position="727"/>
    </location>
</feature>
<dbReference type="GO" id="GO:0044718">
    <property type="term" value="P:siderophore transmembrane transport"/>
    <property type="evidence" value="ECO:0007669"/>
    <property type="project" value="TreeGrafter"/>
</dbReference>
<gene>
    <name evidence="21" type="ORF">BIY26_19740</name>
    <name evidence="20" type="ORF">BN1221_00977</name>
</gene>
<sequence length="727" mass="80408">MKFKRAIISSQIALLFSPLCATMAYGQDESDEAGQDVMIVTAEEQLKQSLGVSTIGSEDIDKSGVTNDLSEIIRKQPGVNLTGNSTSGQRGNNRQIEIRGMGPENTLILIDGKPVRSRNSVRFSRRNERDTRGDSNWVPAEMVQSIEVFRGPAAAHYGDGAAGGVVNIITKKNFDTFSGSVNTYYSRPYHEEEGDTRRANFNLMAPLGDRLGLRVYGGYNKTDADAWYINLLHNRPEDGSLPSSITAGREGVKNRDGNVLLRWSPLDAHTVDFEYSNSQQRNIYAGDTQLSNGSVAGLPGSSSATSLAGLIGGNTNTMTRDVYSVTYNGRWDNVSNASYLQYEKTKNDRYDEGLSGYGEGIIANGRSRITSKLKNLDLKSETTINFQQPFTHSLTFGLGYTQAKLHDMNIVKQQALDPEDIGDRSPDYKTRLFSATLEDNLFLENGLTITPGLFFEHHDIIGHSVNPSLNVGYALSDSLMVKAGIARAYKSPNIYQLDPDYRMYSQGFGCWGGSGPCYIRGNDQLKAEKSLNSEIGLEYDNGTILTNATFFNNDYRNKVEPGIQPLAQVGSLYEYQYYNVPKAIVRGIESTFNIHLTESISWNNNLTYMIESKNKATGEALSTIPKFTLNSTLSWDITEKLNANVMATLYGKQESRSLDSQGNPYDGKDRGAYALWSVSGNYQFNKQIKLRAGVNNVFDKQLYRTGNGAETYNEPGRAFWAGVNVAF</sequence>
<evidence type="ECO:0000313" key="22">
    <source>
        <dbReference type="Proteomes" id="UP000044377"/>
    </source>
</evidence>
<evidence type="ECO:0000256" key="13">
    <source>
        <dbReference type="ARBA" id="ARBA00023237"/>
    </source>
</evidence>
<dbReference type="Proteomes" id="UP000044377">
    <property type="component" value="Unassembled WGS sequence"/>
</dbReference>
<dbReference type="GO" id="GO:0042912">
    <property type="term" value="F:colicin transmembrane transporter activity"/>
    <property type="evidence" value="ECO:0007669"/>
    <property type="project" value="TreeGrafter"/>
</dbReference>
<dbReference type="STRING" id="1109412.BN1221_00977"/>
<evidence type="ECO:0000256" key="11">
    <source>
        <dbReference type="ARBA" id="ARBA00023136"/>
    </source>
</evidence>
<dbReference type="InterPro" id="IPR037066">
    <property type="entry name" value="Plug_dom_sf"/>
</dbReference>
<dbReference type="CDD" id="cd01347">
    <property type="entry name" value="ligand_gated_channel"/>
    <property type="match status" value="1"/>
</dbReference>
<organism evidence="20 22">
    <name type="scientific">Brenneria goodwinii</name>
    <dbReference type="NCBI Taxonomy" id="1109412"/>
    <lineage>
        <taxon>Bacteria</taxon>
        <taxon>Pseudomonadati</taxon>
        <taxon>Pseudomonadota</taxon>
        <taxon>Gammaproteobacteria</taxon>
        <taxon>Enterobacterales</taxon>
        <taxon>Pectobacteriaceae</taxon>
        <taxon>Brenneria</taxon>
    </lineage>
</organism>
<dbReference type="NCBIfam" id="NF010051">
    <property type="entry name" value="PRK13528.1"/>
    <property type="match status" value="1"/>
</dbReference>
<dbReference type="OrthoDB" id="9764669at2"/>
<dbReference type="Pfam" id="PF00593">
    <property type="entry name" value="TonB_dep_Rec_b-barrel"/>
    <property type="match status" value="1"/>
</dbReference>
<dbReference type="InterPro" id="IPR039426">
    <property type="entry name" value="TonB-dep_rcpt-like"/>
</dbReference>
<evidence type="ECO:0000256" key="14">
    <source>
        <dbReference type="PROSITE-ProRule" id="PRU01360"/>
    </source>
</evidence>
<dbReference type="Proteomes" id="UP000285972">
    <property type="component" value="Unassembled WGS sequence"/>
</dbReference>
<accession>A0A0G4JRM3</accession>
<evidence type="ECO:0000259" key="19">
    <source>
        <dbReference type="Pfam" id="PF07715"/>
    </source>
</evidence>
<dbReference type="EMBL" id="CGIG01000001">
    <property type="protein sequence ID" value="CPR14562.1"/>
    <property type="molecule type" value="Genomic_DNA"/>
</dbReference>
<dbReference type="InterPro" id="IPR012910">
    <property type="entry name" value="Plug_dom"/>
</dbReference>
<keyword evidence="9" id="KW-0406">Ion transport</keyword>
<dbReference type="GeneID" id="70908293"/>
<evidence type="ECO:0000313" key="23">
    <source>
        <dbReference type="Proteomes" id="UP000285972"/>
    </source>
</evidence>
<dbReference type="InterPro" id="IPR036942">
    <property type="entry name" value="Beta-barrel_TonB_sf"/>
</dbReference>
<keyword evidence="10 16" id="KW-0798">TonB box</keyword>
<proteinExistence type="inferred from homology"/>
<evidence type="ECO:0000256" key="9">
    <source>
        <dbReference type="ARBA" id="ARBA00023065"/>
    </source>
</evidence>
<dbReference type="GO" id="GO:0009279">
    <property type="term" value="C:cell outer membrane"/>
    <property type="evidence" value="ECO:0007669"/>
    <property type="project" value="UniProtKB-SubCell"/>
</dbReference>
<dbReference type="NCBIfam" id="NF010048">
    <property type="entry name" value="PRK13524.1"/>
    <property type="match status" value="1"/>
</dbReference>
<evidence type="ECO:0000313" key="20">
    <source>
        <dbReference type="EMBL" id="CPR14562.1"/>
    </source>
</evidence>
<evidence type="ECO:0000256" key="7">
    <source>
        <dbReference type="ARBA" id="ARBA00022729"/>
    </source>
</evidence>
<dbReference type="PROSITE" id="PS52016">
    <property type="entry name" value="TONB_DEPENDENT_REC_3"/>
    <property type="match status" value="1"/>
</dbReference>
<keyword evidence="4 14" id="KW-1134">Transmembrane beta strand</keyword>
<dbReference type="InterPro" id="IPR010105">
    <property type="entry name" value="TonB_sidphr_rcpt"/>
</dbReference>
<dbReference type="InterPro" id="IPR010917">
    <property type="entry name" value="TonB_rcpt_CS"/>
</dbReference>
<dbReference type="GO" id="GO:0038023">
    <property type="term" value="F:signaling receptor activity"/>
    <property type="evidence" value="ECO:0007669"/>
    <property type="project" value="InterPro"/>
</dbReference>
<name>A0A0G4JRM3_9GAMM</name>
<dbReference type="Pfam" id="PF07715">
    <property type="entry name" value="Plug"/>
    <property type="match status" value="1"/>
</dbReference>
<dbReference type="NCBIfam" id="TIGR01783">
    <property type="entry name" value="TonB-siderophor"/>
    <property type="match status" value="1"/>
</dbReference>
<evidence type="ECO:0000256" key="3">
    <source>
        <dbReference type="ARBA" id="ARBA00022448"/>
    </source>
</evidence>
<feature type="signal peptide" evidence="17">
    <location>
        <begin position="1"/>
        <end position="26"/>
    </location>
</feature>
<evidence type="ECO:0000256" key="8">
    <source>
        <dbReference type="ARBA" id="ARBA00023004"/>
    </source>
</evidence>
<comment type="subcellular location">
    <subcellularLocation>
        <location evidence="1 14">Cell outer membrane</location>
        <topology evidence="1 14">Multi-pass membrane protein</topology>
    </subcellularLocation>
</comment>
<evidence type="ECO:0000259" key="18">
    <source>
        <dbReference type="Pfam" id="PF00593"/>
    </source>
</evidence>
<evidence type="ECO:0000256" key="5">
    <source>
        <dbReference type="ARBA" id="ARBA00022496"/>
    </source>
</evidence>
<comment type="similarity">
    <text evidence="2 14 16">Belongs to the TonB-dependent receptor family.</text>
</comment>